<evidence type="ECO:0000313" key="3">
    <source>
        <dbReference type="Proteomes" id="UP000824890"/>
    </source>
</evidence>
<organism evidence="2 3">
    <name type="scientific">Brassica napus</name>
    <name type="common">Rape</name>
    <dbReference type="NCBI Taxonomy" id="3708"/>
    <lineage>
        <taxon>Eukaryota</taxon>
        <taxon>Viridiplantae</taxon>
        <taxon>Streptophyta</taxon>
        <taxon>Embryophyta</taxon>
        <taxon>Tracheophyta</taxon>
        <taxon>Spermatophyta</taxon>
        <taxon>Magnoliopsida</taxon>
        <taxon>eudicotyledons</taxon>
        <taxon>Gunneridae</taxon>
        <taxon>Pentapetalae</taxon>
        <taxon>rosids</taxon>
        <taxon>malvids</taxon>
        <taxon>Brassicales</taxon>
        <taxon>Brassicaceae</taxon>
        <taxon>Brassiceae</taxon>
        <taxon>Brassica</taxon>
    </lineage>
</organism>
<evidence type="ECO:0000256" key="1">
    <source>
        <dbReference type="SAM" id="MobiDB-lite"/>
    </source>
</evidence>
<keyword evidence="3" id="KW-1185">Reference proteome</keyword>
<evidence type="ECO:0000313" key="2">
    <source>
        <dbReference type="EMBL" id="KAH0859058.1"/>
    </source>
</evidence>
<feature type="region of interest" description="Disordered" evidence="1">
    <location>
        <begin position="346"/>
        <end position="370"/>
    </location>
</feature>
<comment type="caution">
    <text evidence="2">The sequence shown here is derived from an EMBL/GenBank/DDBJ whole genome shotgun (WGS) entry which is preliminary data.</text>
</comment>
<feature type="region of interest" description="Disordered" evidence="1">
    <location>
        <begin position="750"/>
        <end position="777"/>
    </location>
</feature>
<accession>A0ABQ7XSZ4</accession>
<feature type="compositionally biased region" description="Basic and acidic residues" evidence="1">
    <location>
        <begin position="155"/>
        <end position="172"/>
    </location>
</feature>
<dbReference type="EMBL" id="JAGKQM010000019">
    <property type="protein sequence ID" value="KAH0859058.1"/>
    <property type="molecule type" value="Genomic_DNA"/>
</dbReference>
<sequence length="812" mass="90415">MGMGQLVNIRSGRWDKTEEGGWKFEREDSEDDPSAHAPITLLTSEDIEIMMSVKEWKNEVVTCVTYGAVNIAKYQFLCRTPFTIGDTTYLGDGISEEEHCSMINSMVEDDEFTCVGSVLKQLFSEEKLILVYRFSFEIEKARKNFDLLPSPEISGTRKEIEERPTTHQRNEANGEDQSPSDYPEESIIRLNVDEEHDYLNDDWAEVVSAAIPHYLTSRTNDDDTSTPGFNVNVFDLDTSSTGSTGDVNVTVIGNTCWNPINVPMTENSDRGQTSKTPSKTVNGVTKGGMTELLPDVYVNVTDDSDIPHITHLQTPRRQSFIGEDDSSYSKKINLVVEYESIEIPSSESSVSGVEINPPSSRRPPGRPRKSRILSRGEFQINVCIDERTEKEDSVQSMQVCGNLLLQYLQMARLVRVFEGQWLKSQFEEDPTIGGRDILIGKTEQVNALKDHVKSVLTLRRETPMVVTFQLPQWMLEPDGETWPPHNINTNADIDMMMSVHEWNVEPKLCVICGAEDVATYQFRCRAPFTIRSITFLGDGVPEEQHMAIVLDMIRGNEIVCSDHVLNELFDEQKMVLLYRFSLEIEKAKTSLNLNLANMVETDDHIVPNVENADVETHVEAGGGVVNTEINAAAETGHVPFNNPTQLAGYVRASLPPTMYDPHYYTPQWGTMDVTRRYWDNLMSSRYAVELQRIYGVPGSEYVGYGPNDLNIGNPIHPHLQASPSGPLMHGYEVPIEVSSTASSTKVKEVNENGGNLNTSKLTGAGAPISVDKGESSNRAVAATHGDFEVKFQLQDGQRRADDDGSAGGSAAA</sequence>
<reference evidence="2 3" key="1">
    <citation type="submission" date="2021-05" db="EMBL/GenBank/DDBJ databases">
        <title>Genome Assembly of Synthetic Allotetraploid Brassica napus Reveals Homoeologous Exchanges between Subgenomes.</title>
        <authorList>
            <person name="Davis J.T."/>
        </authorList>
    </citation>
    <scope>NUCLEOTIDE SEQUENCE [LARGE SCALE GENOMIC DNA]</scope>
    <source>
        <strain evidence="3">cv. Da-Ae</strain>
        <tissue evidence="2">Seedling</tissue>
    </source>
</reference>
<gene>
    <name evidence="2" type="ORF">HID58_087319</name>
</gene>
<dbReference type="Proteomes" id="UP000824890">
    <property type="component" value="Unassembled WGS sequence"/>
</dbReference>
<feature type="compositionally biased region" description="Polar residues" evidence="1">
    <location>
        <begin position="752"/>
        <end position="761"/>
    </location>
</feature>
<proteinExistence type="predicted"/>
<feature type="region of interest" description="Disordered" evidence="1">
    <location>
        <begin position="152"/>
        <end position="184"/>
    </location>
</feature>
<protein>
    <submittedName>
        <fullName evidence="2">Uncharacterized protein</fullName>
    </submittedName>
</protein>
<name>A0ABQ7XSZ4_BRANA</name>
<feature type="region of interest" description="Disordered" evidence="1">
    <location>
        <begin position="264"/>
        <end position="287"/>
    </location>
</feature>
<feature type="compositionally biased region" description="Low complexity" evidence="1">
    <location>
        <begin position="346"/>
        <end position="359"/>
    </location>
</feature>
<feature type="compositionally biased region" description="Polar residues" evidence="1">
    <location>
        <begin position="264"/>
        <end position="283"/>
    </location>
</feature>
<feature type="region of interest" description="Disordered" evidence="1">
    <location>
        <begin position="790"/>
        <end position="812"/>
    </location>
</feature>